<organism evidence="8 9">
    <name type="scientific">Undibacterium terreum</name>
    <dbReference type="NCBI Taxonomy" id="1224302"/>
    <lineage>
        <taxon>Bacteria</taxon>
        <taxon>Pseudomonadati</taxon>
        <taxon>Pseudomonadota</taxon>
        <taxon>Betaproteobacteria</taxon>
        <taxon>Burkholderiales</taxon>
        <taxon>Oxalobacteraceae</taxon>
        <taxon>Undibacterium</taxon>
    </lineage>
</organism>
<dbReference type="Gene3D" id="3.20.20.450">
    <property type="entry name" value="EAL domain"/>
    <property type="match status" value="1"/>
</dbReference>
<reference evidence="8" key="2">
    <citation type="submission" date="2020-09" db="EMBL/GenBank/DDBJ databases">
        <authorList>
            <person name="Sun Q."/>
            <person name="Zhou Y."/>
        </authorList>
    </citation>
    <scope>NUCLEOTIDE SEQUENCE</scope>
    <source>
        <strain evidence="8">CGMCC 1.10998</strain>
    </source>
</reference>
<dbReference type="InterPro" id="IPR001633">
    <property type="entry name" value="EAL_dom"/>
</dbReference>
<dbReference type="CDD" id="cd00130">
    <property type="entry name" value="PAS"/>
    <property type="match status" value="1"/>
</dbReference>
<dbReference type="AlphaFoldDB" id="A0A916UC29"/>
<dbReference type="EMBL" id="BMED01000001">
    <property type="protein sequence ID" value="GGC66884.1"/>
    <property type="molecule type" value="Genomic_DNA"/>
</dbReference>
<dbReference type="PANTHER" id="PTHR44757:SF2">
    <property type="entry name" value="BIOFILM ARCHITECTURE MAINTENANCE PROTEIN MBAA"/>
    <property type="match status" value="1"/>
</dbReference>
<keyword evidence="3" id="KW-1133">Transmembrane helix</keyword>
<dbReference type="GO" id="GO:0071111">
    <property type="term" value="F:cyclic-guanylate-specific phosphodiesterase activity"/>
    <property type="evidence" value="ECO:0007669"/>
    <property type="project" value="UniProtKB-EC"/>
</dbReference>
<dbReference type="FunFam" id="3.20.20.450:FF:000001">
    <property type="entry name" value="Cyclic di-GMP phosphodiesterase yahA"/>
    <property type="match status" value="1"/>
</dbReference>
<feature type="coiled-coil region" evidence="2">
    <location>
        <begin position="283"/>
        <end position="310"/>
    </location>
</feature>
<dbReference type="InterPro" id="IPR003018">
    <property type="entry name" value="GAF"/>
</dbReference>
<dbReference type="SMART" id="SM00091">
    <property type="entry name" value="PAS"/>
    <property type="match status" value="1"/>
</dbReference>
<dbReference type="Gene3D" id="3.30.70.270">
    <property type="match status" value="1"/>
</dbReference>
<evidence type="ECO:0000259" key="5">
    <source>
        <dbReference type="PROSITE" id="PS50113"/>
    </source>
</evidence>
<dbReference type="Pfam" id="PF00563">
    <property type="entry name" value="EAL"/>
    <property type="match status" value="1"/>
</dbReference>
<feature type="domain" description="PAS" evidence="4">
    <location>
        <begin position="489"/>
        <end position="560"/>
    </location>
</feature>
<dbReference type="InterPro" id="IPR000700">
    <property type="entry name" value="PAS-assoc_C"/>
</dbReference>
<dbReference type="SUPFAM" id="SSF55785">
    <property type="entry name" value="PYP-like sensor domain (PAS domain)"/>
    <property type="match status" value="1"/>
</dbReference>
<dbReference type="InterPro" id="IPR052155">
    <property type="entry name" value="Biofilm_reg_signaling"/>
</dbReference>
<dbReference type="SMART" id="SM00086">
    <property type="entry name" value="PAC"/>
    <property type="match status" value="1"/>
</dbReference>
<dbReference type="PROSITE" id="PS50887">
    <property type="entry name" value="GGDEF"/>
    <property type="match status" value="1"/>
</dbReference>
<feature type="transmembrane region" description="Helical" evidence="3">
    <location>
        <begin position="220"/>
        <end position="238"/>
    </location>
</feature>
<keyword evidence="2" id="KW-0175">Coiled coil</keyword>
<dbReference type="InterPro" id="IPR043128">
    <property type="entry name" value="Rev_trsase/Diguanyl_cyclase"/>
</dbReference>
<dbReference type="InterPro" id="IPR029016">
    <property type="entry name" value="GAF-like_dom_sf"/>
</dbReference>
<feature type="domain" description="PAC" evidence="5">
    <location>
        <begin position="562"/>
        <end position="614"/>
    </location>
</feature>
<dbReference type="InterPro" id="IPR035919">
    <property type="entry name" value="EAL_sf"/>
</dbReference>
<evidence type="ECO:0000313" key="9">
    <source>
        <dbReference type="Proteomes" id="UP000637423"/>
    </source>
</evidence>
<dbReference type="GO" id="GO:0006355">
    <property type="term" value="P:regulation of DNA-templated transcription"/>
    <property type="evidence" value="ECO:0007669"/>
    <property type="project" value="InterPro"/>
</dbReference>
<name>A0A916UC29_9BURK</name>
<dbReference type="CDD" id="cd01949">
    <property type="entry name" value="GGDEF"/>
    <property type="match status" value="1"/>
</dbReference>
<accession>A0A916UC29</accession>
<dbReference type="InterPro" id="IPR013767">
    <property type="entry name" value="PAS_fold"/>
</dbReference>
<dbReference type="Gene3D" id="3.30.450.20">
    <property type="entry name" value="PAS domain"/>
    <property type="match status" value="1"/>
</dbReference>
<dbReference type="SMART" id="SM00052">
    <property type="entry name" value="EAL"/>
    <property type="match status" value="1"/>
</dbReference>
<dbReference type="RefSeq" id="WP_188565058.1">
    <property type="nucleotide sequence ID" value="NZ_BMED01000001.1"/>
</dbReference>
<gene>
    <name evidence="8" type="ORF">GCM10011396_12380</name>
</gene>
<comment type="catalytic activity">
    <reaction evidence="1">
        <text>3',3'-c-di-GMP + H2O = 5'-phosphoguanylyl(3'-&gt;5')guanosine + H(+)</text>
        <dbReference type="Rhea" id="RHEA:24902"/>
        <dbReference type="ChEBI" id="CHEBI:15377"/>
        <dbReference type="ChEBI" id="CHEBI:15378"/>
        <dbReference type="ChEBI" id="CHEBI:58754"/>
        <dbReference type="ChEBI" id="CHEBI:58805"/>
        <dbReference type="EC" id="3.1.4.52"/>
    </reaction>
    <physiologicalReaction direction="left-to-right" evidence="1">
        <dbReference type="Rhea" id="RHEA:24903"/>
    </physiologicalReaction>
</comment>
<keyword evidence="3" id="KW-0812">Transmembrane</keyword>
<evidence type="ECO:0000313" key="8">
    <source>
        <dbReference type="EMBL" id="GGC66884.1"/>
    </source>
</evidence>
<dbReference type="SUPFAM" id="SSF141868">
    <property type="entry name" value="EAL domain-like"/>
    <property type="match status" value="1"/>
</dbReference>
<protein>
    <recommendedName>
        <fullName evidence="10">PAS domain S-box-containing protein/diguanylate cyclase (GGDEF) domain-containing protein</fullName>
    </recommendedName>
</protein>
<dbReference type="InterPro" id="IPR035965">
    <property type="entry name" value="PAS-like_dom_sf"/>
</dbReference>
<dbReference type="SUPFAM" id="SSF55073">
    <property type="entry name" value="Nucleotide cyclase"/>
    <property type="match status" value="1"/>
</dbReference>
<dbReference type="FunFam" id="3.30.70.270:FF:000001">
    <property type="entry name" value="Diguanylate cyclase domain protein"/>
    <property type="match status" value="1"/>
</dbReference>
<dbReference type="Pfam" id="PF00989">
    <property type="entry name" value="PAS"/>
    <property type="match status" value="1"/>
</dbReference>
<dbReference type="PROSITE" id="PS50883">
    <property type="entry name" value="EAL"/>
    <property type="match status" value="1"/>
</dbReference>
<dbReference type="PROSITE" id="PS50113">
    <property type="entry name" value="PAC"/>
    <property type="match status" value="1"/>
</dbReference>
<dbReference type="PROSITE" id="PS50112">
    <property type="entry name" value="PAS"/>
    <property type="match status" value="1"/>
</dbReference>
<feature type="domain" description="GGDEF" evidence="7">
    <location>
        <begin position="646"/>
        <end position="778"/>
    </location>
</feature>
<dbReference type="PANTHER" id="PTHR44757">
    <property type="entry name" value="DIGUANYLATE CYCLASE DGCP"/>
    <property type="match status" value="1"/>
</dbReference>
<dbReference type="Gene3D" id="3.30.450.40">
    <property type="match status" value="1"/>
</dbReference>
<dbReference type="SMART" id="SM00267">
    <property type="entry name" value="GGDEF"/>
    <property type="match status" value="1"/>
</dbReference>
<feature type="domain" description="EAL" evidence="6">
    <location>
        <begin position="787"/>
        <end position="1041"/>
    </location>
</feature>
<evidence type="ECO:0000256" key="2">
    <source>
        <dbReference type="SAM" id="Coils"/>
    </source>
</evidence>
<proteinExistence type="predicted"/>
<reference evidence="8" key="1">
    <citation type="journal article" date="2014" name="Int. J. Syst. Evol. Microbiol.">
        <title>Complete genome sequence of Corynebacterium casei LMG S-19264T (=DSM 44701T), isolated from a smear-ripened cheese.</title>
        <authorList>
            <consortium name="US DOE Joint Genome Institute (JGI-PGF)"/>
            <person name="Walter F."/>
            <person name="Albersmeier A."/>
            <person name="Kalinowski J."/>
            <person name="Ruckert C."/>
        </authorList>
    </citation>
    <scope>NUCLEOTIDE SEQUENCE</scope>
    <source>
        <strain evidence="8">CGMCC 1.10998</strain>
    </source>
</reference>
<evidence type="ECO:0000256" key="1">
    <source>
        <dbReference type="ARBA" id="ARBA00051114"/>
    </source>
</evidence>
<keyword evidence="9" id="KW-1185">Reference proteome</keyword>
<dbReference type="SUPFAM" id="SSF55781">
    <property type="entry name" value="GAF domain-like"/>
    <property type="match status" value="1"/>
</dbReference>
<evidence type="ECO:0000256" key="3">
    <source>
        <dbReference type="SAM" id="Phobius"/>
    </source>
</evidence>
<evidence type="ECO:0000259" key="6">
    <source>
        <dbReference type="PROSITE" id="PS50883"/>
    </source>
</evidence>
<dbReference type="Proteomes" id="UP000637423">
    <property type="component" value="Unassembled WGS sequence"/>
</dbReference>
<comment type="caution">
    <text evidence="8">The sequence shown here is derived from an EMBL/GenBank/DDBJ whole genome shotgun (WGS) entry which is preliminary data.</text>
</comment>
<dbReference type="Pfam" id="PF13185">
    <property type="entry name" value="GAF_2"/>
    <property type="match status" value="1"/>
</dbReference>
<dbReference type="GO" id="GO:0071732">
    <property type="term" value="P:cellular response to nitric oxide"/>
    <property type="evidence" value="ECO:0007669"/>
    <property type="project" value="UniProtKB-ARBA"/>
</dbReference>
<keyword evidence="3" id="KW-0472">Membrane</keyword>
<feature type="transmembrane region" description="Helical" evidence="3">
    <location>
        <begin position="15"/>
        <end position="34"/>
    </location>
</feature>
<evidence type="ECO:0008006" key="10">
    <source>
        <dbReference type="Google" id="ProtNLM"/>
    </source>
</evidence>
<dbReference type="InterPro" id="IPR000014">
    <property type="entry name" value="PAS"/>
</dbReference>
<dbReference type="InterPro" id="IPR001610">
    <property type="entry name" value="PAC"/>
</dbReference>
<evidence type="ECO:0000259" key="4">
    <source>
        <dbReference type="PROSITE" id="PS50112"/>
    </source>
</evidence>
<evidence type="ECO:0000259" key="7">
    <source>
        <dbReference type="PROSITE" id="PS50887"/>
    </source>
</evidence>
<dbReference type="InterPro" id="IPR000160">
    <property type="entry name" value="GGDEF_dom"/>
</dbReference>
<dbReference type="Pfam" id="PF00990">
    <property type="entry name" value="GGDEF"/>
    <property type="match status" value="1"/>
</dbReference>
<dbReference type="NCBIfam" id="TIGR00254">
    <property type="entry name" value="GGDEF"/>
    <property type="match status" value="1"/>
</dbReference>
<dbReference type="CDD" id="cd01948">
    <property type="entry name" value="EAL"/>
    <property type="match status" value="1"/>
</dbReference>
<dbReference type="NCBIfam" id="TIGR00229">
    <property type="entry name" value="sensory_box"/>
    <property type="match status" value="1"/>
</dbReference>
<dbReference type="InterPro" id="IPR029787">
    <property type="entry name" value="Nucleotide_cyclase"/>
</dbReference>
<sequence>MNDSNSNLTKFSRHLWLTLCMFILFAATFGAYVWTEKQIDRANELRQQSFMLAEELRQSSDDLTRMIRTYAATGDPLYKAHFQEILDIRDGKKPRPVDYQDVYWDLVQSDDKRPRPFGEAVPLLELMQRARFTPQELAKLQEAKARSDELALTEQAAMRLLESSSPPTAANREEALRMLHDTNYHQAKIAIMLPINQFRAMADRRTLQAVRDTESKATSVRLLFIVFGVLLLTLLWRMRQDLYAILGGPVGELHMRIARLGSGEFSEPISVAPGQQDSVLGWLSETQLKLADLDASRKTAEQRSQRLTQLYAALSQCNQAIVRCQSEEELFAQLCGNIVSFGGMQLAWIGRLDPDTKQIHTLAYHGAGAEYLSNLNLSASADQPSGQGPTGICVREDRPYWCQDFLHDDRTALWHERAASVGWRASASLPLHRKAEVFGALTVYSDAVGAFDEDVRSLLLEMAMDIDFALQGFDKEAQRLQIENALRMSEQRFRTIVETEPECIKVVDRNGQILEINSAGISMLEAESLADVQKQTLLDFILPDYRSLFVALHQRVLGGENGTLEFEITGMKGTRRWLETHAAPMRNTDGEIDMVLGITRDVTARKEAEARIQYLAHFDTLTGLPNRAQLAERAAYALNLAQRSHQQLALMLLDLDHFKDINDTLGHTVGDTLLAQLAGRLQSVLREEDTVSRLGGDEFIFLLFGVDMHGAAHVAQKILDAIKAPFKIEHFDLNVTGSIGIAMYPGDGHDLEVLSKSADAAMYRAKHEGRNGYRFFTTEMQTRSERQLQLVNALSQALEREQLTVHYQPQISVINGRIVAAEALLRWYHPELGQVSPAEFIPAAEDSGLIIPIGEWVLRQAVRQARKWMLDGLDPMIIAVNLSAVQFRHSDLPNLVTRILDEEGLPAEYLELELTEGVAMHDTQNAVAVMNNLHARGVRMSIDDFGTGYSSLSQLKKFRIYKLKIDQSFVRDISTDPEDKAIVSAIIHMAKSLGLQTIAEGVETAGQLAFLREQGCDEVQGYYYSRPLPAQQFEEFARAKAMVKP</sequence>